<protein>
    <recommendedName>
        <fullName evidence="1">Endonuclease/exonuclease/phosphatase domain-containing protein</fullName>
    </recommendedName>
</protein>
<dbReference type="Proteomes" id="UP000770661">
    <property type="component" value="Unassembled WGS sequence"/>
</dbReference>
<evidence type="ECO:0000259" key="1">
    <source>
        <dbReference type="Pfam" id="PF03372"/>
    </source>
</evidence>
<gene>
    <name evidence="2" type="ORF">GWK47_014170</name>
</gene>
<dbReference type="SUPFAM" id="SSF56219">
    <property type="entry name" value="DNase I-like"/>
    <property type="match status" value="1"/>
</dbReference>
<feature type="domain" description="Endonuclease/exonuclease/phosphatase" evidence="1">
    <location>
        <begin position="15"/>
        <end position="195"/>
    </location>
</feature>
<accession>A0A8J4XUX1</accession>
<dbReference type="AlphaFoldDB" id="A0A8J4XUX1"/>
<reference evidence="2" key="1">
    <citation type="submission" date="2020-07" db="EMBL/GenBank/DDBJ databases">
        <title>The High-quality genome of the commercially important snow crab, Chionoecetes opilio.</title>
        <authorList>
            <person name="Jeong J.-H."/>
            <person name="Ryu S."/>
        </authorList>
    </citation>
    <scope>NUCLEOTIDE SEQUENCE</scope>
    <source>
        <strain evidence="2">MADBK_172401_WGS</strain>
        <tissue evidence="2">Digestive gland</tissue>
    </source>
</reference>
<dbReference type="PANTHER" id="PTHR33332">
    <property type="entry name" value="REVERSE TRANSCRIPTASE DOMAIN-CONTAINING PROTEIN"/>
    <property type="match status" value="1"/>
</dbReference>
<dbReference type="Pfam" id="PF03372">
    <property type="entry name" value="Exo_endo_phos"/>
    <property type="match status" value="1"/>
</dbReference>
<evidence type="ECO:0000313" key="3">
    <source>
        <dbReference type="Proteomes" id="UP000770661"/>
    </source>
</evidence>
<keyword evidence="3" id="KW-1185">Reference proteome</keyword>
<evidence type="ECO:0000313" key="2">
    <source>
        <dbReference type="EMBL" id="KAG0714430.1"/>
    </source>
</evidence>
<dbReference type="GO" id="GO:0003824">
    <property type="term" value="F:catalytic activity"/>
    <property type="evidence" value="ECO:0007669"/>
    <property type="project" value="InterPro"/>
</dbReference>
<sequence length="648" mass="73182">MVRPERPSHTLKIISANVRGLRTNIGDLTHNCVLRHSADVVVVTETWFNNEVEPTFGKIRGYTQWNRRDRPERAGGGVAVCFKEGVQAQNLDVVPPPRMEVMFFRVVMADRSAILLCAMYRPPRQGPASLQYLTGALDDLMLEHRCRHVLVVGDLNHHLEQHAYDSLLTVQGLTDHIDIGVARDEATSRTVWLWDKADWASLRRDLSHTAWGTLLRDGADNMSRALTSRLLALQRRHVPHRDYTTKPTDQPWFGYRCRVAAEAKYSAWLRFKRNPTRHNKDLHRAACRRMVVSSKWAIKKWEEDLRRKLRGPGVGNKTWWSLVKEKQGISRQDSIPPLTKQDGTAARRALRLVDAADPPDPPDPPALFEPVSPLDSLEHRRDVAALVVFHKAQVNFAPEKTQAILVSRSPAAGPALEGRLRFGGVPLPLQEAVKVLGVEVDRELRFDGHIKHIAKKASHRVSALRRVASFLDKGGKLLLYKAQIRPYLEYAALSWMSCAASHTRRLDSIQRRALRLVDVADPPDPPDPPAQFEPVSPLDSLEHRRDVAALVVFHKAQVQGVPHLAGLRQPPRVATRSTRTVLTSGDAVEVPRSRASQHQRTFVGRVSRMRNIFTAAVPHIQEMNTQSVKLAANRWRLLKPTPLRLVIL</sequence>
<name>A0A8J4XUX1_CHIOP</name>
<dbReference type="InterPro" id="IPR036691">
    <property type="entry name" value="Endo/exonu/phosph_ase_sf"/>
</dbReference>
<comment type="caution">
    <text evidence="2">The sequence shown here is derived from an EMBL/GenBank/DDBJ whole genome shotgun (WGS) entry which is preliminary data.</text>
</comment>
<proteinExistence type="predicted"/>
<dbReference type="EMBL" id="JACEEZ010020542">
    <property type="protein sequence ID" value="KAG0714430.1"/>
    <property type="molecule type" value="Genomic_DNA"/>
</dbReference>
<dbReference type="Gene3D" id="3.60.10.10">
    <property type="entry name" value="Endonuclease/exonuclease/phosphatase"/>
    <property type="match status" value="1"/>
</dbReference>
<dbReference type="InterPro" id="IPR005135">
    <property type="entry name" value="Endo/exonuclease/phosphatase"/>
</dbReference>
<organism evidence="2 3">
    <name type="scientific">Chionoecetes opilio</name>
    <name type="common">Atlantic snow crab</name>
    <name type="synonym">Cancer opilio</name>
    <dbReference type="NCBI Taxonomy" id="41210"/>
    <lineage>
        <taxon>Eukaryota</taxon>
        <taxon>Metazoa</taxon>
        <taxon>Ecdysozoa</taxon>
        <taxon>Arthropoda</taxon>
        <taxon>Crustacea</taxon>
        <taxon>Multicrustacea</taxon>
        <taxon>Malacostraca</taxon>
        <taxon>Eumalacostraca</taxon>
        <taxon>Eucarida</taxon>
        <taxon>Decapoda</taxon>
        <taxon>Pleocyemata</taxon>
        <taxon>Brachyura</taxon>
        <taxon>Eubrachyura</taxon>
        <taxon>Majoidea</taxon>
        <taxon>Majidae</taxon>
        <taxon>Chionoecetes</taxon>
    </lineage>
</organism>
<dbReference type="OrthoDB" id="10027367at2759"/>